<name>A0A2D0NIF0_FLAN2</name>
<organism evidence="1 2">
    <name type="scientific">Flavilitoribacter nigricans (strain ATCC 23147 / DSM 23189 / NBRC 102662 / NCIMB 1420 / SS-2)</name>
    <name type="common">Lewinella nigricans</name>
    <dbReference type="NCBI Taxonomy" id="1122177"/>
    <lineage>
        <taxon>Bacteria</taxon>
        <taxon>Pseudomonadati</taxon>
        <taxon>Bacteroidota</taxon>
        <taxon>Saprospiria</taxon>
        <taxon>Saprospirales</taxon>
        <taxon>Lewinellaceae</taxon>
        <taxon>Flavilitoribacter</taxon>
    </lineage>
</organism>
<keyword evidence="2" id="KW-1185">Reference proteome</keyword>
<dbReference type="GO" id="GO:0008483">
    <property type="term" value="F:transaminase activity"/>
    <property type="evidence" value="ECO:0007669"/>
    <property type="project" value="UniProtKB-KW"/>
</dbReference>
<keyword evidence="1" id="KW-0032">Aminotransferase</keyword>
<protein>
    <submittedName>
        <fullName evidence="1">Aminotransferase</fullName>
    </submittedName>
</protein>
<reference evidence="1 2" key="1">
    <citation type="submission" date="2017-10" db="EMBL/GenBank/DDBJ databases">
        <title>The draft genome sequence of Lewinella nigricans NBRC 102662.</title>
        <authorList>
            <person name="Wang K."/>
        </authorList>
    </citation>
    <scope>NUCLEOTIDE SEQUENCE [LARGE SCALE GENOMIC DNA]</scope>
    <source>
        <strain evidence="1 2">NBRC 102662</strain>
    </source>
</reference>
<proteinExistence type="predicted"/>
<keyword evidence="1" id="KW-0808">Transferase</keyword>
<evidence type="ECO:0000313" key="1">
    <source>
        <dbReference type="EMBL" id="PHN08271.1"/>
    </source>
</evidence>
<accession>A0A2D0NIF0</accession>
<sequence>MKIQASSVRGNFKVVNGNWEILELKYEKWFSTKASARYRSQDIRIQAKDFWGSKYMILKNKKEIGEISFNWKGHVVIKLTDTDGVDHEYVMKGKGMWKLRFEIFDENEDLVLSMFSINKWNKLNLDYRIEKTEHEPPFDEHEFLLYCGYAANLYVARMGAS</sequence>
<comment type="caution">
    <text evidence="1">The sequence shown here is derived from an EMBL/GenBank/DDBJ whole genome shotgun (WGS) entry which is preliminary data.</text>
</comment>
<dbReference type="EMBL" id="PDUD01000002">
    <property type="protein sequence ID" value="PHN08271.1"/>
    <property type="molecule type" value="Genomic_DNA"/>
</dbReference>
<gene>
    <name evidence="1" type="ORF">CRP01_02820</name>
</gene>
<dbReference type="Proteomes" id="UP000223913">
    <property type="component" value="Unassembled WGS sequence"/>
</dbReference>
<evidence type="ECO:0000313" key="2">
    <source>
        <dbReference type="Proteomes" id="UP000223913"/>
    </source>
</evidence>
<dbReference type="AlphaFoldDB" id="A0A2D0NIF0"/>
<dbReference type="OrthoDB" id="948713at2"/>
<dbReference type="RefSeq" id="WP_099148473.1">
    <property type="nucleotide sequence ID" value="NZ_PDUD01000002.1"/>
</dbReference>